<reference evidence="1" key="1">
    <citation type="journal article" date="2022" name="bioRxiv">
        <title>Sequencing and chromosome-scale assembly of the giantPleurodeles waltlgenome.</title>
        <authorList>
            <person name="Brown T."/>
            <person name="Elewa A."/>
            <person name="Iarovenko S."/>
            <person name="Subramanian E."/>
            <person name="Araus A.J."/>
            <person name="Petzold A."/>
            <person name="Susuki M."/>
            <person name="Suzuki K.-i.T."/>
            <person name="Hayashi T."/>
            <person name="Toyoda A."/>
            <person name="Oliveira C."/>
            <person name="Osipova E."/>
            <person name="Leigh N.D."/>
            <person name="Simon A."/>
            <person name="Yun M.H."/>
        </authorList>
    </citation>
    <scope>NUCLEOTIDE SEQUENCE</scope>
    <source>
        <strain evidence="1">20211129_DDA</strain>
        <tissue evidence="1">Liver</tissue>
    </source>
</reference>
<name>A0AAV7QD99_PLEWA</name>
<evidence type="ECO:0000313" key="2">
    <source>
        <dbReference type="Proteomes" id="UP001066276"/>
    </source>
</evidence>
<gene>
    <name evidence="1" type="ORF">NDU88_002563</name>
</gene>
<proteinExistence type="predicted"/>
<comment type="caution">
    <text evidence="1">The sequence shown here is derived from an EMBL/GenBank/DDBJ whole genome shotgun (WGS) entry which is preliminary data.</text>
</comment>
<dbReference type="EMBL" id="JANPWB010000010">
    <property type="protein sequence ID" value="KAJ1136145.1"/>
    <property type="molecule type" value="Genomic_DNA"/>
</dbReference>
<organism evidence="1 2">
    <name type="scientific">Pleurodeles waltl</name>
    <name type="common">Iberian ribbed newt</name>
    <dbReference type="NCBI Taxonomy" id="8319"/>
    <lineage>
        <taxon>Eukaryota</taxon>
        <taxon>Metazoa</taxon>
        <taxon>Chordata</taxon>
        <taxon>Craniata</taxon>
        <taxon>Vertebrata</taxon>
        <taxon>Euteleostomi</taxon>
        <taxon>Amphibia</taxon>
        <taxon>Batrachia</taxon>
        <taxon>Caudata</taxon>
        <taxon>Salamandroidea</taxon>
        <taxon>Salamandridae</taxon>
        <taxon>Pleurodelinae</taxon>
        <taxon>Pleurodeles</taxon>
    </lineage>
</organism>
<evidence type="ECO:0000313" key="1">
    <source>
        <dbReference type="EMBL" id="KAJ1136145.1"/>
    </source>
</evidence>
<sequence length="97" mass="11678">MYEMSYRRLMARCWPLHETISFCKKNNCTCVALSARDVAPKRFWLDCKIKERPGSMLLVVPVWPRRLLHFIRNYMRQSPNEKGAQRMQQSDKKIREC</sequence>
<protein>
    <submittedName>
        <fullName evidence="1">Uncharacterized protein</fullName>
    </submittedName>
</protein>
<dbReference type="AlphaFoldDB" id="A0AAV7QD99"/>
<accession>A0AAV7QD99</accession>
<dbReference type="Proteomes" id="UP001066276">
    <property type="component" value="Chromosome 6"/>
</dbReference>
<keyword evidence="2" id="KW-1185">Reference proteome</keyword>